<organism evidence="2 3">
    <name type="scientific">Mugilogobius chulae</name>
    <name type="common">yellowstripe goby</name>
    <dbReference type="NCBI Taxonomy" id="88201"/>
    <lineage>
        <taxon>Eukaryota</taxon>
        <taxon>Metazoa</taxon>
        <taxon>Chordata</taxon>
        <taxon>Craniata</taxon>
        <taxon>Vertebrata</taxon>
        <taxon>Euteleostomi</taxon>
        <taxon>Actinopterygii</taxon>
        <taxon>Neopterygii</taxon>
        <taxon>Teleostei</taxon>
        <taxon>Neoteleostei</taxon>
        <taxon>Acanthomorphata</taxon>
        <taxon>Gobiaria</taxon>
        <taxon>Gobiiformes</taxon>
        <taxon>Gobioidei</taxon>
        <taxon>Gobiidae</taxon>
        <taxon>Gobionellinae</taxon>
        <taxon>Mugilogobius</taxon>
    </lineage>
</organism>
<gene>
    <name evidence="2" type="ORF">WMY93_019648</name>
</gene>
<accession>A0AAW0NQ33</accession>
<dbReference type="AlphaFoldDB" id="A0AAW0NQ33"/>
<dbReference type="EMBL" id="JBBPFD010000014">
    <property type="protein sequence ID" value="KAK7898795.1"/>
    <property type="molecule type" value="Genomic_DNA"/>
</dbReference>
<evidence type="ECO:0000313" key="2">
    <source>
        <dbReference type="EMBL" id="KAK7898795.1"/>
    </source>
</evidence>
<evidence type="ECO:0000256" key="1">
    <source>
        <dbReference type="SAM" id="MobiDB-lite"/>
    </source>
</evidence>
<protein>
    <submittedName>
        <fullName evidence="2">Uncharacterized protein</fullName>
    </submittedName>
</protein>
<sequence length="108" mass="12421">MAYGGDHLWESPLPLVVSCACEIRSSRPNDPVYTILLPQCRNNDSHRRLAYRRHPPQSSTLGLMPSPARGKYTNEPPFNPQPLMDPNDFCSLFMNDRGQYNKTQYKRP</sequence>
<keyword evidence="3" id="KW-1185">Reference proteome</keyword>
<evidence type="ECO:0000313" key="3">
    <source>
        <dbReference type="Proteomes" id="UP001460270"/>
    </source>
</evidence>
<feature type="region of interest" description="Disordered" evidence="1">
    <location>
        <begin position="52"/>
        <end position="81"/>
    </location>
</feature>
<dbReference type="Proteomes" id="UP001460270">
    <property type="component" value="Unassembled WGS sequence"/>
</dbReference>
<name>A0AAW0NQ33_9GOBI</name>
<comment type="caution">
    <text evidence="2">The sequence shown here is derived from an EMBL/GenBank/DDBJ whole genome shotgun (WGS) entry which is preliminary data.</text>
</comment>
<reference evidence="3" key="1">
    <citation type="submission" date="2024-04" db="EMBL/GenBank/DDBJ databases">
        <title>Salinicola lusitanus LLJ914,a marine bacterium isolated from the Okinawa Trough.</title>
        <authorList>
            <person name="Li J."/>
        </authorList>
    </citation>
    <scope>NUCLEOTIDE SEQUENCE [LARGE SCALE GENOMIC DNA]</scope>
</reference>
<proteinExistence type="predicted"/>